<gene>
    <name evidence="1" type="ORF">KEM10_21955</name>
</gene>
<dbReference type="Gene3D" id="2.40.420.20">
    <property type="match status" value="1"/>
</dbReference>
<dbReference type="RefSeq" id="WP_212219851.1">
    <property type="nucleotide sequence ID" value="NZ_JAGUCO010000034.1"/>
</dbReference>
<dbReference type="SUPFAM" id="SSF51230">
    <property type="entry name" value="Single hybrid motif"/>
    <property type="match status" value="1"/>
</dbReference>
<dbReference type="Proteomes" id="UP000708576">
    <property type="component" value="Unassembled WGS sequence"/>
</dbReference>
<reference evidence="1 2" key="1">
    <citation type="journal article" date="2015" name="Int. J. Syst. Evol. Microbiol.">
        <title>Carboxylicivirga linearis sp. nov., isolated from a sea cucumber culture pond.</title>
        <authorList>
            <person name="Wang F.Q."/>
            <person name="Zhou Y.X."/>
            <person name="Lin X.Z."/>
            <person name="Chen G.J."/>
            <person name="Du Z.J."/>
        </authorList>
    </citation>
    <scope>NUCLEOTIDE SEQUENCE [LARGE SCALE GENOMIC DNA]</scope>
    <source>
        <strain evidence="1 2">FB218</strain>
    </source>
</reference>
<dbReference type="Gene3D" id="2.40.50.100">
    <property type="match status" value="1"/>
</dbReference>
<protein>
    <submittedName>
        <fullName evidence="1">HlyD family efflux transporter periplasmic adaptor subunit</fullName>
    </submittedName>
</protein>
<dbReference type="PROSITE" id="PS51257">
    <property type="entry name" value="PROKAR_LIPOPROTEIN"/>
    <property type="match status" value="1"/>
</dbReference>
<evidence type="ECO:0000313" key="2">
    <source>
        <dbReference type="Proteomes" id="UP000708576"/>
    </source>
</evidence>
<dbReference type="EMBL" id="JAGUCO010000034">
    <property type="protein sequence ID" value="MBS2100966.1"/>
    <property type="molecule type" value="Genomic_DNA"/>
</dbReference>
<keyword evidence="2" id="KW-1185">Reference proteome</keyword>
<organism evidence="1 2">
    <name type="scientific">Carboxylicivirga linearis</name>
    <dbReference type="NCBI Taxonomy" id="1628157"/>
    <lineage>
        <taxon>Bacteria</taxon>
        <taxon>Pseudomonadati</taxon>
        <taxon>Bacteroidota</taxon>
        <taxon>Bacteroidia</taxon>
        <taxon>Marinilabiliales</taxon>
        <taxon>Marinilabiliaceae</taxon>
        <taxon>Carboxylicivirga</taxon>
    </lineage>
</organism>
<dbReference type="InterPro" id="IPR011053">
    <property type="entry name" value="Single_hybrid_motif"/>
</dbReference>
<comment type="caution">
    <text evidence="1">The sequence shown here is derived from an EMBL/GenBank/DDBJ whole genome shotgun (WGS) entry which is preliminary data.</text>
</comment>
<evidence type="ECO:0000313" key="1">
    <source>
        <dbReference type="EMBL" id="MBS2100966.1"/>
    </source>
</evidence>
<name>A0ABS5K2T2_9BACT</name>
<dbReference type="PANTHER" id="PTHR30469">
    <property type="entry name" value="MULTIDRUG RESISTANCE PROTEIN MDTA"/>
    <property type="match status" value="1"/>
</dbReference>
<dbReference type="CDD" id="cd06850">
    <property type="entry name" value="biotinyl_domain"/>
    <property type="match status" value="1"/>
</dbReference>
<accession>A0ABS5K2T2</accession>
<sequence length="315" mass="35492">MVSKLITLYNQLKSSLSFLVFINFLLVFTSCSQFNTDSDSETIIHCDVKTIHPRLKNIDLYREYQGITQFTGHIGIRAKSSGIICSSFVQPGEYVKENQPLFIIKSRESEVLRSSFHGDEVLSQIADTIYSSFEGIIDQVLIQSGDYVQEGDVLAKSVTKESLHVVVSVPVEEDINKIQNNSCSIILPDNRIVCGTIKTMLPIANYNDQTNQFLIYPESEQRWPENVHVKVRIKDKEINKGIFVPVSSVYSNEELTKYWILRVIKDSVAVKVPIQKGIEIDSLIQIISDNISLSDDIVLEGGYGLSDSSYVNIIQ</sequence>
<proteinExistence type="predicted"/>